<evidence type="ECO:0000256" key="2">
    <source>
        <dbReference type="ARBA" id="ARBA00022475"/>
    </source>
</evidence>
<name>A0A2A6E0W8_9BACL</name>
<keyword evidence="3" id="KW-0597">Phosphoprotein</keyword>
<dbReference type="InterPro" id="IPR036890">
    <property type="entry name" value="HATPase_C_sf"/>
</dbReference>
<protein>
    <recommendedName>
        <fullName evidence="8">HAMP domain-containing protein</fullName>
    </recommendedName>
</protein>
<dbReference type="GO" id="GO:0005886">
    <property type="term" value="C:plasma membrane"/>
    <property type="evidence" value="ECO:0007669"/>
    <property type="project" value="UniProtKB-SubCell"/>
</dbReference>
<dbReference type="InterPro" id="IPR003660">
    <property type="entry name" value="HAMP_dom"/>
</dbReference>
<comment type="caution">
    <text evidence="9">The sequence shown here is derived from an EMBL/GenBank/DDBJ whole genome shotgun (WGS) entry which is preliminary data.</text>
</comment>
<dbReference type="Pfam" id="PF06580">
    <property type="entry name" value="His_kinase"/>
    <property type="match status" value="1"/>
</dbReference>
<dbReference type="Pfam" id="PF00672">
    <property type="entry name" value="HAMP"/>
    <property type="match status" value="1"/>
</dbReference>
<dbReference type="Proteomes" id="UP000243688">
    <property type="component" value="Unassembled WGS sequence"/>
</dbReference>
<evidence type="ECO:0000256" key="7">
    <source>
        <dbReference type="SAM" id="Phobius"/>
    </source>
</evidence>
<comment type="subcellular location">
    <subcellularLocation>
        <location evidence="1">Cell membrane</location>
        <topology evidence="1">Multi-pass membrane protein</topology>
    </subcellularLocation>
</comment>
<keyword evidence="5" id="KW-0418">Kinase</keyword>
<evidence type="ECO:0000313" key="10">
    <source>
        <dbReference type="Proteomes" id="UP000243688"/>
    </source>
</evidence>
<proteinExistence type="predicted"/>
<evidence type="ECO:0000256" key="3">
    <source>
        <dbReference type="ARBA" id="ARBA00022553"/>
    </source>
</evidence>
<keyword evidence="7" id="KW-0812">Transmembrane</keyword>
<dbReference type="CDD" id="cd06225">
    <property type="entry name" value="HAMP"/>
    <property type="match status" value="1"/>
</dbReference>
<keyword evidence="7" id="KW-1133">Transmembrane helix</keyword>
<dbReference type="EMBL" id="MOXJ01000011">
    <property type="protein sequence ID" value="PDO10654.1"/>
    <property type="molecule type" value="Genomic_DNA"/>
</dbReference>
<dbReference type="PROSITE" id="PS50885">
    <property type="entry name" value="HAMP"/>
    <property type="match status" value="1"/>
</dbReference>
<evidence type="ECO:0000259" key="8">
    <source>
        <dbReference type="PROSITE" id="PS50885"/>
    </source>
</evidence>
<dbReference type="PANTHER" id="PTHR34220:SF7">
    <property type="entry name" value="SENSOR HISTIDINE KINASE YPDA"/>
    <property type="match status" value="1"/>
</dbReference>
<sequence>MRAVAARIDAMRGNTFFRIVLIILMLLAPLLALYTISYRVSTDVLKQEVRSLKMKDLSFLAQDINTNLENIATLAVLLSDDLEIQNLRHLDLIPNAYERNEEQLRVIERLRLLNVAGRWDTHYAIYVPDTNIVVSTTGKVTYNMKELAETFTPVWETRRVRVLDYMEERMVRHFVKPETKSRDLARASLIVEASFPKDALVKHLDDLKRGGQGDPFLFRPTGEWLANRTADRARIERIVRDELMPNPAPVARDAVVRLDGTQYLITVVPVPALGWQLVDYVPLEEMMRPIVRSRNLFYASVALLLALSVVAGHWLYRNVQRPIAALIRGVQRLRAGDYSTRIRETPRNEFAFLFLKFNQMAEEIEELIGKVYAEQLRTREANLKWLQSQINPHFLYNCFALIRSLTRLGKTDSVLRLTTHLGKYYRYTTRIERQIVTLGEELELIKSYLEIQNMHIPSLSYRIDVPEPMRALEIPRLLLQPIVENAVVHGIEPSGRDGTVRIAGEQTGGLNIVTVEDDGVGMSAERLRALRAELEHPSGDDAGCALRNIRERLVLQFGEEARLEFDSRENGGTTVRVVWPNRKEA</sequence>
<dbReference type="InterPro" id="IPR050640">
    <property type="entry name" value="Bact_2-comp_sensor_kinase"/>
</dbReference>
<dbReference type="Gene3D" id="3.30.450.20">
    <property type="entry name" value="PAS domain"/>
    <property type="match status" value="1"/>
</dbReference>
<gene>
    <name evidence="9" type="ORF">BLM47_06055</name>
</gene>
<dbReference type="InterPro" id="IPR010559">
    <property type="entry name" value="Sig_transdc_His_kin_internal"/>
</dbReference>
<evidence type="ECO:0000256" key="1">
    <source>
        <dbReference type="ARBA" id="ARBA00004651"/>
    </source>
</evidence>
<keyword evidence="4" id="KW-0808">Transferase</keyword>
<dbReference type="Gene3D" id="3.30.565.10">
    <property type="entry name" value="Histidine kinase-like ATPase, C-terminal domain"/>
    <property type="match status" value="1"/>
</dbReference>
<evidence type="ECO:0000256" key="5">
    <source>
        <dbReference type="ARBA" id="ARBA00022777"/>
    </source>
</evidence>
<evidence type="ECO:0000256" key="6">
    <source>
        <dbReference type="ARBA" id="ARBA00023136"/>
    </source>
</evidence>
<dbReference type="InterPro" id="IPR003594">
    <property type="entry name" value="HATPase_dom"/>
</dbReference>
<accession>A0A2A6E0W8</accession>
<dbReference type="SUPFAM" id="SSF158472">
    <property type="entry name" value="HAMP domain-like"/>
    <property type="match status" value="1"/>
</dbReference>
<reference evidence="9 10" key="1">
    <citation type="submission" date="2016-12" db="EMBL/GenBank/DDBJ databases">
        <title>Candidatus Reconcilibacillus cellulovorans genome.</title>
        <authorList>
            <person name="Kolinko S."/>
            <person name="Wu Y.-W."/>
            <person name="Tachea F."/>
            <person name="Denzel E."/>
            <person name="Hiras J."/>
            <person name="Baecker N."/>
            <person name="Chan L.J."/>
            <person name="Eichorst S.A."/>
            <person name="Frey D."/>
            <person name="Adams P.D."/>
            <person name="Pray T."/>
            <person name="Tanjore D."/>
            <person name="Petzold C.J."/>
            <person name="Gladden J.M."/>
            <person name="Simmons B.A."/>
            <person name="Singer S.W."/>
        </authorList>
    </citation>
    <scope>NUCLEOTIDE SEQUENCE [LARGE SCALE GENOMIC DNA]</scope>
    <source>
        <strain evidence="9">JTherm</strain>
    </source>
</reference>
<dbReference type="SMART" id="SM00304">
    <property type="entry name" value="HAMP"/>
    <property type="match status" value="1"/>
</dbReference>
<evidence type="ECO:0000256" key="4">
    <source>
        <dbReference type="ARBA" id="ARBA00022679"/>
    </source>
</evidence>
<evidence type="ECO:0000313" key="9">
    <source>
        <dbReference type="EMBL" id="PDO10654.1"/>
    </source>
</evidence>
<keyword evidence="2" id="KW-1003">Cell membrane</keyword>
<dbReference type="SUPFAM" id="SSF55874">
    <property type="entry name" value="ATPase domain of HSP90 chaperone/DNA topoisomerase II/histidine kinase"/>
    <property type="match status" value="1"/>
</dbReference>
<feature type="transmembrane region" description="Helical" evidence="7">
    <location>
        <begin position="16"/>
        <end position="36"/>
    </location>
</feature>
<dbReference type="Pfam" id="PF02518">
    <property type="entry name" value="HATPase_c"/>
    <property type="match status" value="1"/>
</dbReference>
<dbReference type="GO" id="GO:0000155">
    <property type="term" value="F:phosphorelay sensor kinase activity"/>
    <property type="evidence" value="ECO:0007669"/>
    <property type="project" value="InterPro"/>
</dbReference>
<dbReference type="Gene3D" id="1.10.287.130">
    <property type="match status" value="1"/>
</dbReference>
<organism evidence="9 10">
    <name type="scientific">Candidatus Reconcilbacillus cellulovorans</name>
    <dbReference type="NCBI Taxonomy" id="1906605"/>
    <lineage>
        <taxon>Bacteria</taxon>
        <taxon>Bacillati</taxon>
        <taxon>Bacillota</taxon>
        <taxon>Bacilli</taxon>
        <taxon>Bacillales</taxon>
        <taxon>Paenibacillaceae</taxon>
        <taxon>Candidatus Reconcilbacillus</taxon>
    </lineage>
</organism>
<dbReference type="PANTHER" id="PTHR34220">
    <property type="entry name" value="SENSOR HISTIDINE KINASE YPDA"/>
    <property type="match status" value="1"/>
</dbReference>
<feature type="transmembrane region" description="Helical" evidence="7">
    <location>
        <begin position="296"/>
        <end position="316"/>
    </location>
</feature>
<feature type="domain" description="HAMP" evidence="8">
    <location>
        <begin position="317"/>
        <end position="369"/>
    </location>
</feature>
<keyword evidence="6 7" id="KW-0472">Membrane</keyword>
<dbReference type="AlphaFoldDB" id="A0A2A6E0W8"/>